<dbReference type="Pfam" id="PF12770">
    <property type="entry name" value="CHAT"/>
    <property type="match status" value="1"/>
</dbReference>
<reference evidence="4 5" key="1">
    <citation type="submission" date="2023-06" db="EMBL/GenBank/DDBJ databases">
        <title>Whole genome sequence of Oscillatoria calcuttensis NRMC-F 0142.</title>
        <authorList>
            <person name="Shakena Fathima T."/>
            <person name="Muralitharan G."/>
            <person name="Thajuddin N."/>
        </authorList>
    </citation>
    <scope>NUCLEOTIDE SEQUENCE [LARGE SCALE GENOMIC DNA]</scope>
    <source>
        <strain evidence="4 5">NRMC-F 0142</strain>
    </source>
</reference>
<feature type="domain" description="CHAT" evidence="3">
    <location>
        <begin position="581"/>
        <end position="860"/>
    </location>
</feature>
<dbReference type="Pfam" id="PF13424">
    <property type="entry name" value="TPR_12"/>
    <property type="match status" value="1"/>
</dbReference>
<evidence type="ECO:0000256" key="1">
    <source>
        <dbReference type="PROSITE-ProRule" id="PRU00339"/>
    </source>
</evidence>
<feature type="chain" id="PRO_5045094106" evidence="2">
    <location>
        <begin position="27"/>
        <end position="862"/>
    </location>
</feature>
<organism evidence="4 5">
    <name type="scientific">Geitlerinema calcuttense NRMC-F 0142</name>
    <dbReference type="NCBI Taxonomy" id="2922238"/>
    <lineage>
        <taxon>Bacteria</taxon>
        <taxon>Bacillati</taxon>
        <taxon>Cyanobacteriota</taxon>
        <taxon>Cyanophyceae</taxon>
        <taxon>Geitlerinematales</taxon>
        <taxon>Geitlerinemataceae</taxon>
        <taxon>Geitlerinema</taxon>
    </lineage>
</organism>
<evidence type="ECO:0000313" key="5">
    <source>
        <dbReference type="Proteomes" id="UP001230986"/>
    </source>
</evidence>
<protein>
    <submittedName>
        <fullName evidence="4">CHAT domain-containing protein</fullName>
    </submittedName>
</protein>
<feature type="signal peptide" evidence="2">
    <location>
        <begin position="1"/>
        <end position="26"/>
    </location>
</feature>
<evidence type="ECO:0000256" key="2">
    <source>
        <dbReference type="SAM" id="SignalP"/>
    </source>
</evidence>
<proteinExistence type="predicted"/>
<dbReference type="PANTHER" id="PTHR10098">
    <property type="entry name" value="RAPSYN-RELATED"/>
    <property type="match status" value="1"/>
</dbReference>
<dbReference type="InterPro" id="IPR024983">
    <property type="entry name" value="CHAT_dom"/>
</dbReference>
<keyword evidence="5" id="KW-1185">Reference proteome</keyword>
<evidence type="ECO:0000313" key="4">
    <source>
        <dbReference type="EMBL" id="MDL5056553.1"/>
    </source>
</evidence>
<keyword evidence="1" id="KW-0802">TPR repeat</keyword>
<feature type="repeat" description="TPR" evidence="1">
    <location>
        <begin position="305"/>
        <end position="338"/>
    </location>
</feature>
<dbReference type="PANTHER" id="PTHR10098:SF108">
    <property type="entry name" value="TETRATRICOPEPTIDE REPEAT PROTEIN 28"/>
    <property type="match status" value="1"/>
</dbReference>
<evidence type="ECO:0000259" key="3">
    <source>
        <dbReference type="Pfam" id="PF12770"/>
    </source>
</evidence>
<dbReference type="PROSITE" id="PS50005">
    <property type="entry name" value="TPR"/>
    <property type="match status" value="1"/>
</dbReference>
<gene>
    <name evidence="4" type="ORF">QQ055_03590</name>
</gene>
<dbReference type="Proteomes" id="UP001230986">
    <property type="component" value="Unassembled WGS sequence"/>
</dbReference>
<keyword evidence="2" id="KW-0732">Signal</keyword>
<dbReference type="EMBL" id="JASVEJ010000014">
    <property type="protein sequence ID" value="MDL5056553.1"/>
    <property type="molecule type" value="Genomic_DNA"/>
</dbReference>
<dbReference type="SMART" id="SM00028">
    <property type="entry name" value="TPR"/>
    <property type="match status" value="4"/>
</dbReference>
<dbReference type="InterPro" id="IPR019734">
    <property type="entry name" value="TPR_rpt"/>
</dbReference>
<dbReference type="Gene3D" id="1.25.40.10">
    <property type="entry name" value="Tetratricopeptide repeat domain"/>
    <property type="match status" value="2"/>
</dbReference>
<dbReference type="InterPro" id="IPR011990">
    <property type="entry name" value="TPR-like_helical_dom_sf"/>
</dbReference>
<sequence length="862" mass="95771">MRQKFLQVLWIVLSLVSFNIPQVAWSQDDSQLRQVYQRLIDSFDADLAEARRGDLGDSAREIQVFQGAGIAHQYFGNYSKALELLEEALERSLQTQAYPMVGSLLYQMSSVHSKLGDYLGIQFLESHLEIAKARGDRQYQREVLKYLALAHMSSVQYQKAIPIYEEYLALVRSFNDVAEEVATLGYLASAYGTLGEREKLQATLNQQLAVARASGNPELEKMALSYQSSWAVVGQDSQAAIQAQEQALQLARTSGDIYQELSSLQQLAQYQATAENIPNVISRLEELLSVARQRLNPETIGLWEAQALEYLGQTYAHIRDYNRAIELFQQSLAIYTESDRQATQTNRLSALESLAKAQFQAGQLAQAAVTLQKAIEVHEIRRQNLDRFINLFALSRDDLQLSLRETLSDLYRLQQQIFIRENRPQDALVSSETGRARAFVDLLTMNLAVDPQTPINAPEPTLAELSAIARGQNSTLVQYSVILDRPRFPVMRFGKQSPREILLYIWVIQPNGEIAFRSVDLQPFWQKIDAQGDEVSNLGDLVIAARESIGAGGRGITFNEDTTAVARALAQIQRNDQKNQQLQQLHEVLIQPIADLLPQNPEARVTFIPQDSLFLVPFPALLDAEGKHLIEKHTLLTSPSIQVLELTQRQRQRIGTPSKQALVVGNPTMPSLRFKVDGPLVQLSSLPGAEREARAIAQMLNTQPLMGAAATEAAVVERLPQAGIIHLATHGLLDNLMGFQSSLAFTPAGKSDGFLTAREIIQLRLNANLVVLSACDTGRGRISGDGVIGLSRSFIAAGVPSVIVSLWKVPDEPTSALMQAFYQNLQQDSDKAKALRNAMLSTMKQYPDPKDWAAFTLIGEAD</sequence>
<comment type="caution">
    <text evidence="4">The sequence shown here is derived from an EMBL/GenBank/DDBJ whole genome shotgun (WGS) entry which is preliminary data.</text>
</comment>
<dbReference type="SUPFAM" id="SSF48452">
    <property type="entry name" value="TPR-like"/>
    <property type="match status" value="2"/>
</dbReference>
<accession>A0ABT7LX12</accession>
<name>A0ABT7LX12_9CYAN</name>